<name>A0A438HI48_VITVI</name>
<evidence type="ECO:0000313" key="1">
    <source>
        <dbReference type="EMBL" id="RVW84146.1"/>
    </source>
</evidence>
<organism evidence="1 2">
    <name type="scientific">Vitis vinifera</name>
    <name type="common">Grape</name>
    <dbReference type="NCBI Taxonomy" id="29760"/>
    <lineage>
        <taxon>Eukaryota</taxon>
        <taxon>Viridiplantae</taxon>
        <taxon>Streptophyta</taxon>
        <taxon>Embryophyta</taxon>
        <taxon>Tracheophyta</taxon>
        <taxon>Spermatophyta</taxon>
        <taxon>Magnoliopsida</taxon>
        <taxon>eudicotyledons</taxon>
        <taxon>Gunneridae</taxon>
        <taxon>Pentapetalae</taxon>
        <taxon>rosids</taxon>
        <taxon>Vitales</taxon>
        <taxon>Vitaceae</taxon>
        <taxon>Viteae</taxon>
        <taxon>Vitis</taxon>
    </lineage>
</organism>
<comment type="caution">
    <text evidence="1">The sequence shown here is derived from an EMBL/GenBank/DDBJ whole genome shotgun (WGS) entry which is preliminary data.</text>
</comment>
<reference evidence="1 2" key="1">
    <citation type="journal article" date="2018" name="PLoS Genet.">
        <title>Population sequencing reveals clonal diversity and ancestral inbreeding in the grapevine cultivar Chardonnay.</title>
        <authorList>
            <person name="Roach M.J."/>
            <person name="Johnson D.L."/>
            <person name="Bohlmann J."/>
            <person name="van Vuuren H.J."/>
            <person name="Jones S.J."/>
            <person name="Pretorius I.S."/>
            <person name="Schmidt S.A."/>
            <person name="Borneman A.R."/>
        </authorList>
    </citation>
    <scope>NUCLEOTIDE SEQUENCE [LARGE SCALE GENOMIC DNA]</scope>
    <source>
        <strain evidence="2">cv. Chardonnay</strain>
        <tissue evidence="1">Leaf</tissue>
    </source>
</reference>
<dbReference type="Proteomes" id="UP000288805">
    <property type="component" value="Unassembled WGS sequence"/>
</dbReference>
<gene>
    <name evidence="1" type="ORF">CK203_053600</name>
</gene>
<dbReference type="EMBL" id="QGNW01000219">
    <property type="protein sequence ID" value="RVW84146.1"/>
    <property type="molecule type" value="Genomic_DNA"/>
</dbReference>
<dbReference type="AlphaFoldDB" id="A0A438HI48"/>
<protein>
    <submittedName>
        <fullName evidence="1">Uncharacterized protein</fullName>
    </submittedName>
</protein>
<evidence type="ECO:0000313" key="2">
    <source>
        <dbReference type="Proteomes" id="UP000288805"/>
    </source>
</evidence>
<accession>A0A438HI48</accession>
<proteinExistence type="predicted"/>
<sequence>MKFMISWSGYDKGTFLGADRLGGGSSPRAGCTEYAGSRSYHFPWGEEVGYVMPMPSPTVDGDWVVYMHLLKAQIELIETEAADIFSPLTADHLNLLNAD</sequence>